<evidence type="ECO:0000256" key="1">
    <source>
        <dbReference type="SAM" id="Phobius"/>
    </source>
</evidence>
<keyword evidence="1" id="KW-1133">Transmembrane helix</keyword>
<evidence type="ECO:0000313" key="2">
    <source>
        <dbReference type="EMBL" id="GJS82647.1"/>
    </source>
</evidence>
<sequence>MRSIISTVSLSPKDFLPSILLLVVIIVTVVIVVVTVILVVVVVAIIGVVIVVTVIGVVHRALLPDPLTSGLCSRAILIGQEPFQFSPDYLVGILYSNMFGIGILPRQGILSESTSRKFQFAILGTVATRKYRFSSFKPTNETNSSFRTIEVERLATHKLFLMLPEQQQYYEQLVAGWQPES</sequence>
<accession>A0ABQ4Z0Q6</accession>
<reference evidence="2" key="2">
    <citation type="submission" date="2022-01" db="EMBL/GenBank/DDBJ databases">
        <authorList>
            <person name="Yamashiro T."/>
            <person name="Shiraishi A."/>
            <person name="Satake H."/>
            <person name="Nakayama K."/>
        </authorList>
    </citation>
    <scope>NUCLEOTIDE SEQUENCE</scope>
</reference>
<comment type="caution">
    <text evidence="2">The sequence shown here is derived from an EMBL/GenBank/DDBJ whole genome shotgun (WGS) entry which is preliminary data.</text>
</comment>
<organism evidence="2 3">
    <name type="scientific">Tanacetum coccineum</name>
    <dbReference type="NCBI Taxonomy" id="301880"/>
    <lineage>
        <taxon>Eukaryota</taxon>
        <taxon>Viridiplantae</taxon>
        <taxon>Streptophyta</taxon>
        <taxon>Embryophyta</taxon>
        <taxon>Tracheophyta</taxon>
        <taxon>Spermatophyta</taxon>
        <taxon>Magnoliopsida</taxon>
        <taxon>eudicotyledons</taxon>
        <taxon>Gunneridae</taxon>
        <taxon>Pentapetalae</taxon>
        <taxon>asterids</taxon>
        <taxon>campanulids</taxon>
        <taxon>Asterales</taxon>
        <taxon>Asteraceae</taxon>
        <taxon>Asteroideae</taxon>
        <taxon>Anthemideae</taxon>
        <taxon>Anthemidinae</taxon>
        <taxon>Tanacetum</taxon>
    </lineage>
</organism>
<proteinExistence type="predicted"/>
<dbReference type="EMBL" id="BQNB010010840">
    <property type="protein sequence ID" value="GJS82647.1"/>
    <property type="molecule type" value="Genomic_DNA"/>
</dbReference>
<dbReference type="Proteomes" id="UP001151760">
    <property type="component" value="Unassembled WGS sequence"/>
</dbReference>
<evidence type="ECO:0000313" key="3">
    <source>
        <dbReference type="Proteomes" id="UP001151760"/>
    </source>
</evidence>
<feature type="transmembrane region" description="Helical" evidence="1">
    <location>
        <begin position="19"/>
        <end position="52"/>
    </location>
</feature>
<name>A0ABQ4Z0Q6_9ASTR</name>
<keyword evidence="1" id="KW-0812">Transmembrane</keyword>
<gene>
    <name evidence="2" type="ORF">Tco_0749188</name>
</gene>
<keyword evidence="3" id="KW-1185">Reference proteome</keyword>
<reference evidence="2" key="1">
    <citation type="journal article" date="2022" name="Int. J. Mol. Sci.">
        <title>Draft Genome of Tanacetum Coccineum: Genomic Comparison of Closely Related Tanacetum-Family Plants.</title>
        <authorList>
            <person name="Yamashiro T."/>
            <person name="Shiraishi A."/>
            <person name="Nakayama K."/>
            <person name="Satake H."/>
        </authorList>
    </citation>
    <scope>NUCLEOTIDE SEQUENCE</scope>
</reference>
<protein>
    <submittedName>
        <fullName evidence="2">Uncharacterized protein</fullName>
    </submittedName>
</protein>
<keyword evidence="1" id="KW-0472">Membrane</keyword>